<gene>
    <name evidence="3" type="ORF">EJB05_27779</name>
</gene>
<comment type="caution">
    <text evidence="3">The sequence shown here is derived from an EMBL/GenBank/DDBJ whole genome shotgun (WGS) entry which is preliminary data.</text>
</comment>
<comment type="similarity">
    <text evidence="1">Belongs to the plant acyltransferase family.</text>
</comment>
<evidence type="ECO:0000313" key="3">
    <source>
        <dbReference type="EMBL" id="TVU25287.1"/>
    </source>
</evidence>
<name>A0A5J9UQ03_9POAL</name>
<reference evidence="3 4" key="1">
    <citation type="journal article" date="2019" name="Sci. Rep.">
        <title>A high-quality genome of Eragrostis curvula grass provides insights into Poaceae evolution and supports new strategies to enhance forage quality.</title>
        <authorList>
            <person name="Carballo J."/>
            <person name="Santos B.A.C.M."/>
            <person name="Zappacosta D."/>
            <person name="Garbus I."/>
            <person name="Selva J.P."/>
            <person name="Gallo C.A."/>
            <person name="Diaz A."/>
            <person name="Albertini E."/>
            <person name="Caccamo M."/>
            <person name="Echenique V."/>
        </authorList>
    </citation>
    <scope>NUCLEOTIDE SEQUENCE [LARGE SCALE GENOMIC DNA]</scope>
    <source>
        <strain evidence="4">cv. Victoria</strain>
        <tissue evidence="3">Leaf</tissue>
    </source>
</reference>
<sequence length="425" mass="46422">MASFTAHRCEQEVVAPARATPYELKYLSDIDNQRSLRFYQTIIEFFRGRPGVAHDPAAFIKSGLSEALVFFYPLAGRLREIPPDGRLIVECTAEGVPFVEADADVTLLEFGEPLLPPYPCVEELLCDLGDSKDILAKPLAFFQVTRFRCGAFSVGMHLCHTMYDAVGVFKFLEAIGDMARGEPQPTVLPVWERELLTSCSAPSITRAHLGYEPLADGDTADDVMQTTPSADMIGHYFFFGPAEISAIRSSVPESLAKRSTVFELLAAVTWRCRTAALGYEPNKLVRFMFAHNARRGWKRDPPIPHGYYGCAIVFPVAETTASELCGNPLSHALELVRKAKFEANDEYVIEVDGGVAGETEVAGACVGVGLNSLGGGQDRLWCKGADGEDCIVVPMYLPKTAMDTFAAQISIWTKKPASRTAATSS</sequence>
<organism evidence="3 4">
    <name type="scientific">Eragrostis curvula</name>
    <name type="common">weeping love grass</name>
    <dbReference type="NCBI Taxonomy" id="38414"/>
    <lineage>
        <taxon>Eukaryota</taxon>
        <taxon>Viridiplantae</taxon>
        <taxon>Streptophyta</taxon>
        <taxon>Embryophyta</taxon>
        <taxon>Tracheophyta</taxon>
        <taxon>Spermatophyta</taxon>
        <taxon>Magnoliopsida</taxon>
        <taxon>Liliopsida</taxon>
        <taxon>Poales</taxon>
        <taxon>Poaceae</taxon>
        <taxon>PACMAD clade</taxon>
        <taxon>Chloridoideae</taxon>
        <taxon>Eragrostideae</taxon>
        <taxon>Eragrostidinae</taxon>
        <taxon>Eragrostis</taxon>
    </lineage>
</organism>
<dbReference type="Pfam" id="PF02458">
    <property type="entry name" value="Transferase"/>
    <property type="match status" value="1"/>
</dbReference>
<dbReference type="EMBL" id="RWGY01000013">
    <property type="protein sequence ID" value="TVU25287.1"/>
    <property type="molecule type" value="Genomic_DNA"/>
</dbReference>
<dbReference type="OrthoDB" id="586307at2759"/>
<dbReference type="Proteomes" id="UP000324897">
    <property type="component" value="Chromosome 2"/>
</dbReference>
<dbReference type="Gramene" id="TVU25287">
    <property type="protein sequence ID" value="TVU25287"/>
    <property type="gene ID" value="EJB05_27779"/>
</dbReference>
<proteinExistence type="inferred from homology"/>
<dbReference type="PANTHER" id="PTHR31147:SF66">
    <property type="entry name" value="OS05G0315700 PROTEIN"/>
    <property type="match status" value="1"/>
</dbReference>
<feature type="non-terminal residue" evidence="3">
    <location>
        <position position="425"/>
    </location>
</feature>
<keyword evidence="2" id="KW-0808">Transferase</keyword>
<evidence type="ECO:0000256" key="2">
    <source>
        <dbReference type="ARBA" id="ARBA00022679"/>
    </source>
</evidence>
<accession>A0A5J9UQ03</accession>
<dbReference type="GO" id="GO:0016747">
    <property type="term" value="F:acyltransferase activity, transferring groups other than amino-acyl groups"/>
    <property type="evidence" value="ECO:0007669"/>
    <property type="project" value="UniProtKB-ARBA"/>
</dbReference>
<evidence type="ECO:0000313" key="4">
    <source>
        <dbReference type="Proteomes" id="UP000324897"/>
    </source>
</evidence>
<dbReference type="PANTHER" id="PTHR31147">
    <property type="entry name" value="ACYL TRANSFERASE 4"/>
    <property type="match status" value="1"/>
</dbReference>
<dbReference type="AlphaFoldDB" id="A0A5J9UQ03"/>
<protein>
    <submittedName>
        <fullName evidence="3">Uncharacterized protein</fullName>
    </submittedName>
</protein>
<keyword evidence="4" id="KW-1185">Reference proteome</keyword>
<dbReference type="InterPro" id="IPR050898">
    <property type="entry name" value="Plant_acyltransferase"/>
</dbReference>
<dbReference type="InterPro" id="IPR023213">
    <property type="entry name" value="CAT-like_dom_sf"/>
</dbReference>
<evidence type="ECO:0000256" key="1">
    <source>
        <dbReference type="ARBA" id="ARBA00009861"/>
    </source>
</evidence>
<dbReference type="Gene3D" id="3.30.559.10">
    <property type="entry name" value="Chloramphenicol acetyltransferase-like domain"/>
    <property type="match status" value="2"/>
</dbReference>